<organism evidence="6 7">
    <name type="scientific">Kocuria palustris PEL</name>
    <dbReference type="NCBI Taxonomy" id="1236550"/>
    <lineage>
        <taxon>Bacteria</taxon>
        <taxon>Bacillati</taxon>
        <taxon>Actinomycetota</taxon>
        <taxon>Actinomycetes</taxon>
        <taxon>Micrococcales</taxon>
        <taxon>Micrococcaceae</taxon>
        <taxon>Kocuria</taxon>
    </lineage>
</organism>
<dbReference type="RefSeq" id="WP_006215756.1">
    <property type="nucleotide sequence ID" value="NZ_ANHZ02000030.1"/>
</dbReference>
<accession>M2XRX4</accession>
<dbReference type="CDD" id="cd03814">
    <property type="entry name" value="GT4-like"/>
    <property type="match status" value="1"/>
</dbReference>
<dbReference type="InterPro" id="IPR050194">
    <property type="entry name" value="Glycosyltransferase_grp1"/>
</dbReference>
<dbReference type="InterPro" id="IPR001296">
    <property type="entry name" value="Glyco_trans_1"/>
</dbReference>
<evidence type="ECO:0000313" key="7">
    <source>
        <dbReference type="Proteomes" id="UP000009877"/>
    </source>
</evidence>
<dbReference type="EMBL" id="ANHZ02000030">
    <property type="protein sequence ID" value="EME35563.1"/>
    <property type="molecule type" value="Genomic_DNA"/>
</dbReference>
<dbReference type="PANTHER" id="PTHR45947">
    <property type="entry name" value="SULFOQUINOVOSYL TRANSFERASE SQD2"/>
    <property type="match status" value="1"/>
</dbReference>
<keyword evidence="3" id="KW-0808">Transferase</keyword>
<sequence length="408" mass="45328">MRIALFTEVFLPKIDGVVTRIMRTMEQLEQLGHEVEVFAPGHPPTQYAGHRVHSVRSLSFKPWYPEIRVGLPTGRIATRMAEFEPDIVHAVNPVWLSAYGVLSARRRNLPLLASFHTDVPHYTEALGLNLLRHPSESWIRWLHNQAELNLCTSGPMVERARTVGIQDVDLWPKGVDTVAYTPENADRAMRERLSDGHPEAPLIVYVGRVSKEKNLDELLEPIRRLPRARLAIVGSGPHKEALQEQFAGTNTVFTGYMSGLELAQAYASADVFAFPSRSETLGLVALEAFASGVPVVGARAGGIPFVIDEGVTGHLVEPGDADQLTEALRGLLEDPQRRARMAQAARDEALKHSWRASTEALVDFYTEAIERHWRDHVPAGPMLKLVGAADQRALRLPPAIRKYTDLLP</sequence>
<dbReference type="Gene3D" id="3.40.50.2000">
    <property type="entry name" value="Glycogen Phosphorylase B"/>
    <property type="match status" value="2"/>
</dbReference>
<feature type="domain" description="Glycosyl transferase family 1" evidence="4">
    <location>
        <begin position="199"/>
        <end position="347"/>
    </location>
</feature>
<dbReference type="SUPFAM" id="SSF53756">
    <property type="entry name" value="UDP-Glycosyltransferase/glycogen phosphorylase"/>
    <property type="match status" value="1"/>
</dbReference>
<evidence type="ECO:0000259" key="4">
    <source>
        <dbReference type="Pfam" id="PF00534"/>
    </source>
</evidence>
<dbReference type="AlphaFoldDB" id="M2XRX4"/>
<gene>
    <name evidence="6" type="ORF">C884_01660</name>
</gene>
<dbReference type="PANTHER" id="PTHR45947:SF3">
    <property type="entry name" value="SULFOQUINOVOSYL TRANSFERASE SQD2"/>
    <property type="match status" value="1"/>
</dbReference>
<comment type="caution">
    <text evidence="6">The sequence shown here is derived from an EMBL/GenBank/DDBJ whole genome shotgun (WGS) entry which is preliminary data.</text>
</comment>
<proteinExistence type="predicted"/>
<dbReference type="Pfam" id="PF13439">
    <property type="entry name" value="Glyco_transf_4"/>
    <property type="match status" value="1"/>
</dbReference>
<dbReference type="Pfam" id="PF00534">
    <property type="entry name" value="Glycos_transf_1"/>
    <property type="match status" value="1"/>
</dbReference>
<dbReference type="STRING" id="71999.KPaMU14_00900"/>
<evidence type="ECO:0000256" key="1">
    <source>
        <dbReference type="ARBA" id="ARBA00021292"/>
    </source>
</evidence>
<dbReference type="GO" id="GO:0016757">
    <property type="term" value="F:glycosyltransferase activity"/>
    <property type="evidence" value="ECO:0007669"/>
    <property type="project" value="UniProtKB-KW"/>
</dbReference>
<protein>
    <recommendedName>
        <fullName evidence="1">D-inositol 3-phosphate glycosyltransferase</fullName>
    </recommendedName>
</protein>
<reference evidence="6 7" key="1">
    <citation type="journal article" date="2014" name="Genome Announc.">
        <title>Draft Genome Sequence of Kocuria palustris PEL.</title>
        <authorList>
            <person name="Sharma G."/>
            <person name="Khatri I."/>
            <person name="Subramanian S."/>
        </authorList>
    </citation>
    <scope>NUCLEOTIDE SEQUENCE [LARGE SCALE GENOMIC DNA]</scope>
    <source>
        <strain evidence="6 7">PEL</strain>
    </source>
</reference>
<dbReference type="InterPro" id="IPR028098">
    <property type="entry name" value="Glyco_trans_4-like_N"/>
</dbReference>
<evidence type="ECO:0000256" key="2">
    <source>
        <dbReference type="ARBA" id="ARBA00022676"/>
    </source>
</evidence>
<evidence type="ECO:0000259" key="5">
    <source>
        <dbReference type="Pfam" id="PF13439"/>
    </source>
</evidence>
<evidence type="ECO:0000313" key="6">
    <source>
        <dbReference type="EMBL" id="EME35563.1"/>
    </source>
</evidence>
<keyword evidence="2" id="KW-0328">Glycosyltransferase</keyword>
<name>M2XRX4_9MICC</name>
<evidence type="ECO:0000256" key="3">
    <source>
        <dbReference type="ARBA" id="ARBA00022679"/>
    </source>
</evidence>
<keyword evidence="7" id="KW-1185">Reference proteome</keyword>
<feature type="domain" description="Glycosyltransferase subfamily 4-like N-terminal" evidence="5">
    <location>
        <begin position="14"/>
        <end position="177"/>
    </location>
</feature>
<dbReference type="Proteomes" id="UP000009877">
    <property type="component" value="Unassembled WGS sequence"/>
</dbReference>
<dbReference type="GO" id="GO:1901137">
    <property type="term" value="P:carbohydrate derivative biosynthetic process"/>
    <property type="evidence" value="ECO:0007669"/>
    <property type="project" value="UniProtKB-ARBA"/>
</dbReference>